<protein>
    <submittedName>
        <fullName evidence="2">Uncharacterized protein</fullName>
    </submittedName>
</protein>
<organism evidence="2 3">
    <name type="scientific">Polymorphum gilvum (strain LMG 25793 / CGMCC 1.9160 / SL003B-26A1)</name>
    <dbReference type="NCBI Taxonomy" id="991905"/>
    <lineage>
        <taxon>Bacteria</taxon>
        <taxon>Pseudomonadati</taxon>
        <taxon>Pseudomonadota</taxon>
        <taxon>Alphaproteobacteria</taxon>
        <taxon>Rhodobacterales</taxon>
        <taxon>Paracoccaceae</taxon>
        <taxon>Polymorphum</taxon>
    </lineage>
</organism>
<name>F2J3T5_POLGS</name>
<evidence type="ECO:0000256" key="1">
    <source>
        <dbReference type="SAM" id="MobiDB-lite"/>
    </source>
</evidence>
<feature type="region of interest" description="Disordered" evidence="1">
    <location>
        <begin position="1"/>
        <end position="29"/>
    </location>
</feature>
<dbReference type="AlphaFoldDB" id="F2J3T5"/>
<dbReference type="Proteomes" id="UP000008130">
    <property type="component" value="Chromosome"/>
</dbReference>
<dbReference type="OrthoDB" id="7363380at2"/>
<accession>F2J3T5</accession>
<dbReference type="RefSeq" id="WP_013651241.1">
    <property type="nucleotide sequence ID" value="NC_015259.1"/>
</dbReference>
<evidence type="ECO:0000313" key="2">
    <source>
        <dbReference type="EMBL" id="ADZ68917.1"/>
    </source>
</evidence>
<evidence type="ECO:0000313" key="3">
    <source>
        <dbReference type="Proteomes" id="UP000008130"/>
    </source>
</evidence>
<keyword evidence="3" id="KW-1185">Reference proteome</keyword>
<gene>
    <name evidence="2" type="ordered locus">SL003B_0482</name>
</gene>
<sequence>MVEMKLKKPRPRGLPLPPERPIVGNLHKPAGAGKVPLQLKLSPEVRRDFRTYAAARDLELSELFCLVWEDFKRAKG</sequence>
<dbReference type="HOGENOM" id="CLU_2651337_0_0_5"/>
<dbReference type="KEGG" id="pgv:SL003B_0482"/>
<dbReference type="EMBL" id="CP002568">
    <property type="protein sequence ID" value="ADZ68917.1"/>
    <property type="molecule type" value="Genomic_DNA"/>
</dbReference>
<reference evidence="2 3" key="1">
    <citation type="journal article" date="2011" name="J. Bacteriol.">
        <title>Complete genome sequence of Polymorphum gilvum SL003B-26A1T, a crude oil-degrading bacterium from oil-polluted saline soil.</title>
        <authorList>
            <person name="Li S.G."/>
            <person name="Tang Y.Q."/>
            <person name="Nie Y."/>
            <person name="Cai M."/>
            <person name="Wu X.L."/>
        </authorList>
    </citation>
    <scope>NUCLEOTIDE SEQUENCE [LARGE SCALE GENOMIC DNA]</scope>
    <source>
        <strain evidence="3">LMG 25793 / CGMCC 1.9160 / SL003B-26A1</strain>
    </source>
</reference>
<proteinExistence type="predicted"/>